<dbReference type="SUPFAM" id="SSF55874">
    <property type="entry name" value="ATPase domain of HSP90 chaperone/DNA topoisomerase II/histidine kinase"/>
    <property type="match status" value="1"/>
</dbReference>
<dbReference type="InterPro" id="IPR013783">
    <property type="entry name" value="Ig-like_fold"/>
</dbReference>
<dbReference type="InterPro" id="IPR003661">
    <property type="entry name" value="HisK_dim/P_dom"/>
</dbReference>
<dbReference type="InterPro" id="IPR011123">
    <property type="entry name" value="Y_Y_Y"/>
</dbReference>
<dbReference type="InterPro" id="IPR015943">
    <property type="entry name" value="WD40/YVTN_repeat-like_dom_sf"/>
</dbReference>
<accession>A0ABU8C5Z7</accession>
<evidence type="ECO:0000259" key="5">
    <source>
        <dbReference type="PROSITE" id="PS50109"/>
    </source>
</evidence>
<evidence type="ECO:0000256" key="1">
    <source>
        <dbReference type="ARBA" id="ARBA00000085"/>
    </source>
</evidence>
<feature type="domain" description="Histidine kinase" evidence="5">
    <location>
        <begin position="848"/>
        <end position="1079"/>
    </location>
</feature>
<evidence type="ECO:0000256" key="2">
    <source>
        <dbReference type="ARBA" id="ARBA00012438"/>
    </source>
</evidence>
<dbReference type="SMART" id="SM00387">
    <property type="entry name" value="HATPase_c"/>
    <property type="match status" value="1"/>
</dbReference>
<dbReference type="EC" id="2.7.13.3" evidence="2"/>
<dbReference type="Pfam" id="PF02518">
    <property type="entry name" value="HATPase_c"/>
    <property type="match status" value="1"/>
</dbReference>
<dbReference type="InterPro" id="IPR004358">
    <property type="entry name" value="Sig_transdc_His_kin-like_C"/>
</dbReference>
<dbReference type="EMBL" id="JALAAR010000005">
    <property type="protein sequence ID" value="MEH8017090.1"/>
    <property type="molecule type" value="Genomic_DNA"/>
</dbReference>
<keyword evidence="4" id="KW-1133">Transmembrane helix</keyword>
<dbReference type="PROSITE" id="PS50109">
    <property type="entry name" value="HIS_KIN"/>
    <property type="match status" value="1"/>
</dbReference>
<evidence type="ECO:0000313" key="6">
    <source>
        <dbReference type="EMBL" id="MEH8017090.1"/>
    </source>
</evidence>
<evidence type="ECO:0000256" key="4">
    <source>
        <dbReference type="SAM" id="Phobius"/>
    </source>
</evidence>
<dbReference type="PRINTS" id="PR00344">
    <property type="entry name" value="BCTRLSENSOR"/>
</dbReference>
<dbReference type="InterPro" id="IPR005467">
    <property type="entry name" value="His_kinase_dom"/>
</dbReference>
<proteinExistence type="predicted"/>
<dbReference type="RefSeq" id="WP_335735499.1">
    <property type="nucleotide sequence ID" value="NZ_JALAAR010000005.1"/>
</dbReference>
<evidence type="ECO:0000313" key="7">
    <source>
        <dbReference type="Proteomes" id="UP001375382"/>
    </source>
</evidence>
<dbReference type="Gene3D" id="2.60.40.10">
    <property type="entry name" value="Immunoglobulins"/>
    <property type="match status" value="1"/>
</dbReference>
<dbReference type="Gene3D" id="1.10.287.130">
    <property type="match status" value="1"/>
</dbReference>
<reference evidence="6 7" key="1">
    <citation type="journal article" date="2023" name="Ecotoxicol. Environ. Saf.">
        <title>Mercury remediation potential of mercury-resistant strain Rheinheimera metallidurans sp. nov. isolated from a municipal waste dumping site.</title>
        <authorList>
            <person name="Yadav V."/>
            <person name="Manjhi A."/>
            <person name="Vadakedath N."/>
        </authorList>
    </citation>
    <scope>NUCLEOTIDE SEQUENCE [LARGE SCALE GENOMIC DNA]</scope>
    <source>
        <strain evidence="6 7">E-49</strain>
    </source>
</reference>
<dbReference type="Pfam" id="PF07495">
    <property type="entry name" value="Y_Y_Y"/>
    <property type="match status" value="1"/>
</dbReference>
<comment type="catalytic activity">
    <reaction evidence="1">
        <text>ATP + protein L-histidine = ADP + protein N-phospho-L-histidine.</text>
        <dbReference type="EC" id="2.7.13.3"/>
    </reaction>
</comment>
<keyword evidence="4" id="KW-0812">Transmembrane</keyword>
<sequence length="1085" mass="121432">MADLTAIPAYARFTHLTERQPVSPFATSMVQDNQGFIWLGTHHGLYRFDGVTLQHYPADSSNPNRLSSDWITSLLIDNQGMLWVGTRYGGLNRLDPVTEQFRRYPWPDGHGSSEITALALDQNGQLWVSGYGAGVARLTADNAQLASFMPEQLAEFRYINHLLVHNDNLYLALGEAPQRRPGNDFAGLVRVQLANGQLTHWHQHNSALTLDHLTRLRWLPSGQLAAASFGAGLWLLQADDSLQRFAAPAELQHSQLTDILADKQGGLWLSTYDSGVWHYHSASGIWRHFSHEPMLRYGLQTNAVLAMYLDNADSLWFVSQTGFSQLSAFARKVKVLPAVADKDGLLGSNDVFGIDAVAPDRIWLANRESGVARYNPQSGELLKWPLPQPASGIAPSLARVVKQLDDTLWLGTDHGLFRLMPDQQWQPFQLPVPRQPHISAIYRDSRQRIWLGSRTDGVFVMDSRWQLLAHFHPENPAYTLPFHVVTVLYEDQFGDIWLGSVDQGLARISASFDTIQHWHQAMPAGQGPVYNGVQALLEENGHLFVRAGNLNHRVLRHPTQPQRILGFKAYRGAEDTDSELQQATAFNLMYRFVWSAANQGFIQLTAGHGVQEATWIAASAVAFGNVYRGGRQGLDIYPLQLAKHQLPPPALMLYQLSMFNQPVLPGPDSLLSQALSQTKQLTFNHLQDMFSLHFSAPDFLQPQQLEYRYRLEGFDRDWLGISANNRVATYTRLPAGNYQFQLSARYLGGVWQPPLTLQVSVLPPWWLSWWFLSLSVALTLAAVGGVIFWRFDNERCHRQQLEREVLARTEEIKTQHQALQDSYAELKTAQQQLVTQEKMASLGALVAGVAHEINTPLGICVTATSHLHNELELLNSSYQQGGIQKSQFERFLQQFSDGLKILHSNTRRAADLVQSFKQVSVDQSSDSVRDIELVAYLRDVLLSLQPKLRQIGCSVELDTPDTLTMHTDAGAIAQIITNLVVNSLHHGLQATAAPKISIVLHLVEGQLQLLFYDNGCGMNEADLARLFDPFFTTKRHQGGTGLGSHIVYNLVTVRLKGQITVSSPPGLGLQYFIRLPLNIYAGRNS</sequence>
<organism evidence="6 7">
    <name type="scientific">Rheinheimera muenzenbergensis</name>
    <dbReference type="NCBI Taxonomy" id="1193628"/>
    <lineage>
        <taxon>Bacteria</taxon>
        <taxon>Pseudomonadati</taxon>
        <taxon>Pseudomonadota</taxon>
        <taxon>Gammaproteobacteria</taxon>
        <taxon>Chromatiales</taxon>
        <taxon>Chromatiaceae</taxon>
        <taxon>Rheinheimera</taxon>
    </lineage>
</organism>
<dbReference type="SUPFAM" id="SSF47384">
    <property type="entry name" value="Homodimeric domain of signal transducing histidine kinase"/>
    <property type="match status" value="1"/>
</dbReference>
<comment type="caution">
    <text evidence="6">The sequence shown here is derived from an EMBL/GenBank/DDBJ whole genome shotgun (WGS) entry which is preliminary data.</text>
</comment>
<dbReference type="SUPFAM" id="SSF63829">
    <property type="entry name" value="Calcium-dependent phosphotriesterase"/>
    <property type="match status" value="3"/>
</dbReference>
<dbReference type="Gene3D" id="2.130.10.10">
    <property type="entry name" value="YVTN repeat-like/Quinoprotein amine dehydrogenase"/>
    <property type="match status" value="3"/>
</dbReference>
<dbReference type="CDD" id="cd00082">
    <property type="entry name" value="HisKA"/>
    <property type="match status" value="1"/>
</dbReference>
<dbReference type="InterPro" id="IPR011110">
    <property type="entry name" value="Reg_prop"/>
</dbReference>
<feature type="transmembrane region" description="Helical" evidence="4">
    <location>
        <begin position="765"/>
        <end position="789"/>
    </location>
</feature>
<protein>
    <recommendedName>
        <fullName evidence="2">histidine kinase</fullName>
        <ecNumber evidence="2">2.7.13.3</ecNumber>
    </recommendedName>
</protein>
<dbReference type="PANTHER" id="PTHR43547:SF2">
    <property type="entry name" value="HYBRID SIGNAL TRANSDUCTION HISTIDINE KINASE C"/>
    <property type="match status" value="1"/>
</dbReference>
<keyword evidence="4" id="KW-0472">Membrane</keyword>
<dbReference type="InterPro" id="IPR036890">
    <property type="entry name" value="HATPase_C_sf"/>
</dbReference>
<dbReference type="Proteomes" id="UP001375382">
    <property type="component" value="Unassembled WGS sequence"/>
</dbReference>
<keyword evidence="3" id="KW-0597">Phosphoprotein</keyword>
<keyword evidence="6" id="KW-0067">ATP-binding</keyword>
<name>A0ABU8C5Z7_9GAMM</name>
<dbReference type="Gene3D" id="3.30.565.10">
    <property type="entry name" value="Histidine kinase-like ATPase, C-terminal domain"/>
    <property type="match status" value="1"/>
</dbReference>
<keyword evidence="6" id="KW-0547">Nucleotide-binding</keyword>
<dbReference type="Pfam" id="PF07494">
    <property type="entry name" value="Reg_prop"/>
    <property type="match status" value="1"/>
</dbReference>
<dbReference type="InterPro" id="IPR003594">
    <property type="entry name" value="HATPase_dom"/>
</dbReference>
<dbReference type="PANTHER" id="PTHR43547">
    <property type="entry name" value="TWO-COMPONENT HISTIDINE KINASE"/>
    <property type="match status" value="1"/>
</dbReference>
<keyword evidence="7" id="KW-1185">Reference proteome</keyword>
<dbReference type="GO" id="GO:0005524">
    <property type="term" value="F:ATP binding"/>
    <property type="evidence" value="ECO:0007669"/>
    <property type="project" value="UniProtKB-KW"/>
</dbReference>
<dbReference type="InterPro" id="IPR036097">
    <property type="entry name" value="HisK_dim/P_sf"/>
</dbReference>
<gene>
    <name evidence="6" type="ORF">MN202_07600</name>
</gene>
<evidence type="ECO:0000256" key="3">
    <source>
        <dbReference type="ARBA" id="ARBA00022553"/>
    </source>
</evidence>